<dbReference type="EMBL" id="OMOD01000145">
    <property type="protein sequence ID" value="SPF43858.1"/>
    <property type="molecule type" value="Genomic_DNA"/>
</dbReference>
<evidence type="ECO:0000313" key="6">
    <source>
        <dbReference type="Proteomes" id="UP000238701"/>
    </source>
</evidence>
<protein>
    <submittedName>
        <fullName evidence="5">Putative HTH-type transcriptional repressor YvoA</fullName>
    </submittedName>
</protein>
<dbReference type="SUPFAM" id="SSF46785">
    <property type="entry name" value="Winged helix' DNA-binding domain"/>
    <property type="match status" value="1"/>
</dbReference>
<evidence type="ECO:0000259" key="4">
    <source>
        <dbReference type="PROSITE" id="PS50949"/>
    </source>
</evidence>
<dbReference type="Gene3D" id="3.40.1410.10">
    <property type="entry name" value="Chorismate lyase-like"/>
    <property type="match status" value="1"/>
</dbReference>
<dbReference type="InterPro" id="IPR000524">
    <property type="entry name" value="Tscrpt_reg_HTH_GntR"/>
</dbReference>
<dbReference type="SMART" id="SM00345">
    <property type="entry name" value="HTH_GNTR"/>
    <property type="match status" value="1"/>
</dbReference>
<dbReference type="PANTHER" id="PTHR44846:SF1">
    <property type="entry name" value="MANNOSYL-D-GLYCERATE TRANSPORT_METABOLISM SYSTEM REPRESSOR MNGR-RELATED"/>
    <property type="match status" value="1"/>
</dbReference>
<dbReference type="SUPFAM" id="SSF64288">
    <property type="entry name" value="Chorismate lyase-like"/>
    <property type="match status" value="1"/>
</dbReference>
<dbReference type="InterPro" id="IPR050679">
    <property type="entry name" value="Bact_HTH_transcr_reg"/>
</dbReference>
<dbReference type="CDD" id="cd07377">
    <property type="entry name" value="WHTH_GntR"/>
    <property type="match status" value="1"/>
</dbReference>
<dbReference type="PANTHER" id="PTHR44846">
    <property type="entry name" value="MANNOSYL-D-GLYCERATE TRANSPORT/METABOLISM SYSTEM REPRESSOR MNGR-RELATED"/>
    <property type="match status" value="1"/>
</dbReference>
<dbReference type="Pfam" id="PF07702">
    <property type="entry name" value="UTRA"/>
    <property type="match status" value="1"/>
</dbReference>
<dbReference type="GO" id="GO:0045892">
    <property type="term" value="P:negative regulation of DNA-templated transcription"/>
    <property type="evidence" value="ECO:0007669"/>
    <property type="project" value="TreeGrafter"/>
</dbReference>
<dbReference type="InterPro" id="IPR036390">
    <property type="entry name" value="WH_DNA-bd_sf"/>
</dbReference>
<dbReference type="InterPro" id="IPR011663">
    <property type="entry name" value="UTRA"/>
</dbReference>
<feature type="domain" description="HTH gntR-type" evidence="4">
    <location>
        <begin position="26"/>
        <end position="94"/>
    </location>
</feature>
<dbReference type="GO" id="GO:0003700">
    <property type="term" value="F:DNA-binding transcription factor activity"/>
    <property type="evidence" value="ECO:0007669"/>
    <property type="project" value="InterPro"/>
</dbReference>
<gene>
    <name evidence="5" type="ORF">SBA1_500009</name>
</gene>
<evidence type="ECO:0000313" key="5">
    <source>
        <dbReference type="EMBL" id="SPF43858.1"/>
    </source>
</evidence>
<dbReference type="GO" id="GO:0003677">
    <property type="term" value="F:DNA binding"/>
    <property type="evidence" value="ECO:0007669"/>
    <property type="project" value="UniProtKB-KW"/>
</dbReference>
<dbReference type="InterPro" id="IPR036388">
    <property type="entry name" value="WH-like_DNA-bd_sf"/>
</dbReference>
<name>A0A2U3KW54_9BACT</name>
<keyword evidence="3" id="KW-0804">Transcription</keyword>
<dbReference type="Proteomes" id="UP000238701">
    <property type="component" value="Unassembled WGS sequence"/>
</dbReference>
<accession>A0A2U3KW54</accession>
<organism evidence="5 6">
    <name type="scientific">Candidatus Sulfotelmatobacter kueseliae</name>
    <dbReference type="NCBI Taxonomy" id="2042962"/>
    <lineage>
        <taxon>Bacteria</taxon>
        <taxon>Pseudomonadati</taxon>
        <taxon>Acidobacteriota</taxon>
        <taxon>Terriglobia</taxon>
        <taxon>Terriglobales</taxon>
        <taxon>Candidatus Korobacteraceae</taxon>
        <taxon>Candidatus Sulfotelmatobacter</taxon>
    </lineage>
</organism>
<evidence type="ECO:0000256" key="1">
    <source>
        <dbReference type="ARBA" id="ARBA00023015"/>
    </source>
</evidence>
<keyword evidence="1" id="KW-0805">Transcription regulation</keyword>
<dbReference type="Gene3D" id="1.10.10.10">
    <property type="entry name" value="Winged helix-like DNA-binding domain superfamily/Winged helix DNA-binding domain"/>
    <property type="match status" value="1"/>
</dbReference>
<reference evidence="6" key="1">
    <citation type="submission" date="2018-02" db="EMBL/GenBank/DDBJ databases">
        <authorList>
            <person name="Hausmann B."/>
        </authorList>
    </citation>
    <scope>NUCLEOTIDE SEQUENCE [LARGE SCALE GENOMIC DNA]</scope>
    <source>
        <strain evidence="6">Peat soil MAG SbA1</strain>
    </source>
</reference>
<proteinExistence type="predicted"/>
<sequence>MPLPTTASEPLTVEKLSLTIDADSFVPYYMQIVDQVRELIKKNRLKQGQTFCSEGEIATALRISKMPVRQAFQKLKSEGLLLIAKGKRPVVGSGRAPWNFQQLRGFSEEMRRRGLVPSARLLSMSLEDPDLEVAQALKLTPGERIYRARRLRSVNGEPVAIVTSYLPARIFAGIDKQDLEKQSLYAIMEHSYKRRLQWAEEVIGAVSAGTEEAEVLQTSAGSPLLLIRETTYDSQNVAIEYSLSLLRGDRHTASVISVRKN</sequence>
<dbReference type="SMART" id="SM00866">
    <property type="entry name" value="UTRA"/>
    <property type="match status" value="1"/>
</dbReference>
<dbReference type="PROSITE" id="PS50949">
    <property type="entry name" value="HTH_GNTR"/>
    <property type="match status" value="1"/>
</dbReference>
<dbReference type="OrthoDB" id="457376at2"/>
<evidence type="ECO:0000256" key="3">
    <source>
        <dbReference type="ARBA" id="ARBA00023163"/>
    </source>
</evidence>
<dbReference type="Pfam" id="PF00392">
    <property type="entry name" value="GntR"/>
    <property type="match status" value="1"/>
</dbReference>
<keyword evidence="2" id="KW-0238">DNA-binding</keyword>
<evidence type="ECO:0000256" key="2">
    <source>
        <dbReference type="ARBA" id="ARBA00023125"/>
    </source>
</evidence>
<dbReference type="InterPro" id="IPR028978">
    <property type="entry name" value="Chorismate_lyase_/UTRA_dom_sf"/>
</dbReference>
<dbReference type="AlphaFoldDB" id="A0A2U3KW54"/>